<reference evidence="2" key="1">
    <citation type="journal article" date="2022" name="Int. J. Mol. Sci.">
        <title>Draft Genome of Tanacetum Coccineum: Genomic Comparison of Closely Related Tanacetum-Family Plants.</title>
        <authorList>
            <person name="Yamashiro T."/>
            <person name="Shiraishi A."/>
            <person name="Nakayama K."/>
            <person name="Satake H."/>
        </authorList>
    </citation>
    <scope>NUCLEOTIDE SEQUENCE</scope>
</reference>
<evidence type="ECO:0000313" key="3">
    <source>
        <dbReference type="Proteomes" id="UP001151760"/>
    </source>
</evidence>
<dbReference type="Proteomes" id="UP001151760">
    <property type="component" value="Unassembled WGS sequence"/>
</dbReference>
<evidence type="ECO:0008006" key="4">
    <source>
        <dbReference type="Google" id="ProtNLM"/>
    </source>
</evidence>
<keyword evidence="1" id="KW-0732">Signal</keyword>
<feature type="chain" id="PRO_5047519143" description="Secreted protein" evidence="1">
    <location>
        <begin position="27"/>
        <end position="96"/>
    </location>
</feature>
<accession>A0ABQ5J9Q6</accession>
<reference evidence="2" key="2">
    <citation type="submission" date="2022-01" db="EMBL/GenBank/DDBJ databases">
        <authorList>
            <person name="Yamashiro T."/>
            <person name="Shiraishi A."/>
            <person name="Satake H."/>
            <person name="Nakayama K."/>
        </authorList>
    </citation>
    <scope>NUCLEOTIDE SEQUENCE</scope>
</reference>
<evidence type="ECO:0000313" key="2">
    <source>
        <dbReference type="EMBL" id="GJU08856.1"/>
    </source>
</evidence>
<feature type="signal peptide" evidence="1">
    <location>
        <begin position="1"/>
        <end position="26"/>
    </location>
</feature>
<name>A0ABQ5J9Q6_9ASTR</name>
<proteinExistence type="predicted"/>
<sequence length="96" mass="10757">MFHVAKELKWSSVLHGLALLVPIGLTIPRCEEATCFMKLAFESVSRCLLFHPLVFSMKDLSRNLKLTVSNSSLWNCLGFVIDVTTMVMSSYISKSS</sequence>
<comment type="caution">
    <text evidence="2">The sequence shown here is derived from an EMBL/GenBank/DDBJ whole genome shotgun (WGS) entry which is preliminary data.</text>
</comment>
<protein>
    <recommendedName>
        <fullName evidence="4">Secreted protein</fullName>
    </recommendedName>
</protein>
<evidence type="ECO:0000256" key="1">
    <source>
        <dbReference type="SAM" id="SignalP"/>
    </source>
</evidence>
<keyword evidence="3" id="KW-1185">Reference proteome</keyword>
<dbReference type="EMBL" id="BQNB010021674">
    <property type="protein sequence ID" value="GJU08856.1"/>
    <property type="molecule type" value="Genomic_DNA"/>
</dbReference>
<gene>
    <name evidence="2" type="ORF">Tco_1125286</name>
</gene>
<organism evidence="2 3">
    <name type="scientific">Tanacetum coccineum</name>
    <dbReference type="NCBI Taxonomy" id="301880"/>
    <lineage>
        <taxon>Eukaryota</taxon>
        <taxon>Viridiplantae</taxon>
        <taxon>Streptophyta</taxon>
        <taxon>Embryophyta</taxon>
        <taxon>Tracheophyta</taxon>
        <taxon>Spermatophyta</taxon>
        <taxon>Magnoliopsida</taxon>
        <taxon>eudicotyledons</taxon>
        <taxon>Gunneridae</taxon>
        <taxon>Pentapetalae</taxon>
        <taxon>asterids</taxon>
        <taxon>campanulids</taxon>
        <taxon>Asterales</taxon>
        <taxon>Asteraceae</taxon>
        <taxon>Asteroideae</taxon>
        <taxon>Anthemideae</taxon>
        <taxon>Anthemidinae</taxon>
        <taxon>Tanacetum</taxon>
    </lineage>
</organism>